<dbReference type="OrthoDB" id="691673at2759"/>
<protein>
    <recommendedName>
        <fullName evidence="6">Aminotransferase class I/classII large domain-containing protein</fullName>
    </recommendedName>
</protein>
<evidence type="ECO:0000256" key="1">
    <source>
        <dbReference type="ARBA" id="ARBA00001933"/>
    </source>
</evidence>
<sequence length="492" mass="54921">MGDATSFTGAPGTELAHHLSCETQARLPNPMKSIWKLSLGRPECINMGNGDPHHTLYPVSEISFKVPAVTNNDPVQAWRNGTGETQVLHAYKDEPSVISLRSALRYGAGAGLLEVRQALEKVNRLLHSTTSNTHTITLSLGNADAVTKCYRLLGNPGDSFLVEEFSFPGMTNAPLAQNIKWVPVKLDEKGIIPEEMERILTDWNEAAQGRRPHVLYTIPCGQNPTGSTLSLDRRQRIYELARKWDIIIIEDDPYFFLQYDIGALDTEAVQRDGFAASFARKLAPSFLSMDVDGRVLRIDSLSKILAPGMRLGWITCNPFFAEKLEMLTDSSTQHPHGLGQVFVAEMLAETGWGMDGFIRWVKSLCDEYQRRRDFFIDTFRREIGDCGFASAEVPEAGMFIWVRVHLECHTRYQSGDDDNTIVLMQELFQNLFEAGLVLMPATTFAIVGSGAKSTPHIHTRCHFFRATFCGTEETMEAGIGIFGKTIKKFFAS</sequence>
<gene>
    <name evidence="7" type="ORF">JAAARDRAFT_55779</name>
</gene>
<dbReference type="Gene3D" id="3.40.640.10">
    <property type="entry name" value="Type I PLP-dependent aspartate aminotransferase-like (Major domain)"/>
    <property type="match status" value="1"/>
</dbReference>
<dbReference type="GO" id="GO:1901605">
    <property type="term" value="P:alpha-amino acid metabolic process"/>
    <property type="evidence" value="ECO:0007669"/>
    <property type="project" value="TreeGrafter"/>
</dbReference>
<comment type="cofactor">
    <cofactor evidence="1">
        <name>pyridoxal 5'-phosphate</name>
        <dbReference type="ChEBI" id="CHEBI:597326"/>
    </cofactor>
</comment>
<dbReference type="SUPFAM" id="SSF53383">
    <property type="entry name" value="PLP-dependent transferases"/>
    <property type="match status" value="1"/>
</dbReference>
<dbReference type="InParanoid" id="A0A067Q275"/>
<dbReference type="InterPro" id="IPR050859">
    <property type="entry name" value="Class-I_PLP-dep_aminotransf"/>
</dbReference>
<evidence type="ECO:0000256" key="3">
    <source>
        <dbReference type="ARBA" id="ARBA00022576"/>
    </source>
</evidence>
<feature type="domain" description="Aminotransferase class I/classII large" evidence="6">
    <location>
        <begin position="84"/>
        <end position="478"/>
    </location>
</feature>
<dbReference type="InterPro" id="IPR004839">
    <property type="entry name" value="Aminotransferase_I/II_large"/>
</dbReference>
<evidence type="ECO:0000256" key="5">
    <source>
        <dbReference type="ARBA" id="ARBA00022898"/>
    </source>
</evidence>
<dbReference type="Pfam" id="PF00155">
    <property type="entry name" value="Aminotran_1_2"/>
    <property type="match status" value="1"/>
</dbReference>
<proteinExistence type="inferred from homology"/>
<dbReference type="Proteomes" id="UP000027265">
    <property type="component" value="Unassembled WGS sequence"/>
</dbReference>
<dbReference type="GO" id="GO:0008483">
    <property type="term" value="F:transaminase activity"/>
    <property type="evidence" value="ECO:0007669"/>
    <property type="project" value="UniProtKB-KW"/>
</dbReference>
<keyword evidence="8" id="KW-1185">Reference proteome</keyword>
<dbReference type="PANTHER" id="PTHR42790:SF19">
    <property type="entry name" value="KYNURENINE_ALPHA-AMINOADIPATE AMINOTRANSFERASE, MITOCHONDRIAL"/>
    <property type="match status" value="1"/>
</dbReference>
<dbReference type="PANTHER" id="PTHR42790">
    <property type="entry name" value="AMINOTRANSFERASE"/>
    <property type="match status" value="1"/>
</dbReference>
<dbReference type="CDD" id="cd00609">
    <property type="entry name" value="AAT_like"/>
    <property type="match status" value="1"/>
</dbReference>
<evidence type="ECO:0000259" key="6">
    <source>
        <dbReference type="Pfam" id="PF00155"/>
    </source>
</evidence>
<accession>A0A067Q275</accession>
<organism evidence="7 8">
    <name type="scientific">Jaapia argillacea MUCL 33604</name>
    <dbReference type="NCBI Taxonomy" id="933084"/>
    <lineage>
        <taxon>Eukaryota</taxon>
        <taxon>Fungi</taxon>
        <taxon>Dikarya</taxon>
        <taxon>Basidiomycota</taxon>
        <taxon>Agaricomycotina</taxon>
        <taxon>Agaricomycetes</taxon>
        <taxon>Agaricomycetidae</taxon>
        <taxon>Jaapiales</taxon>
        <taxon>Jaapiaceae</taxon>
        <taxon>Jaapia</taxon>
    </lineage>
</organism>
<dbReference type="STRING" id="933084.A0A067Q275"/>
<keyword evidence="3" id="KW-0032">Aminotransferase</keyword>
<dbReference type="AlphaFoldDB" id="A0A067Q275"/>
<dbReference type="HOGENOM" id="CLU_017584_0_5_1"/>
<reference evidence="8" key="1">
    <citation type="journal article" date="2014" name="Proc. Natl. Acad. Sci. U.S.A.">
        <title>Extensive sampling of basidiomycete genomes demonstrates inadequacy of the white-rot/brown-rot paradigm for wood decay fungi.</title>
        <authorList>
            <person name="Riley R."/>
            <person name="Salamov A.A."/>
            <person name="Brown D.W."/>
            <person name="Nagy L.G."/>
            <person name="Floudas D."/>
            <person name="Held B.W."/>
            <person name="Levasseur A."/>
            <person name="Lombard V."/>
            <person name="Morin E."/>
            <person name="Otillar R."/>
            <person name="Lindquist E.A."/>
            <person name="Sun H."/>
            <person name="LaButti K.M."/>
            <person name="Schmutz J."/>
            <person name="Jabbour D."/>
            <person name="Luo H."/>
            <person name="Baker S.E."/>
            <person name="Pisabarro A.G."/>
            <person name="Walton J.D."/>
            <person name="Blanchette R.A."/>
            <person name="Henrissat B."/>
            <person name="Martin F."/>
            <person name="Cullen D."/>
            <person name="Hibbett D.S."/>
            <person name="Grigoriev I.V."/>
        </authorList>
    </citation>
    <scope>NUCLEOTIDE SEQUENCE [LARGE SCALE GENOMIC DNA]</scope>
    <source>
        <strain evidence="8">MUCL 33604</strain>
    </source>
</reference>
<evidence type="ECO:0000313" key="7">
    <source>
        <dbReference type="EMBL" id="KDQ61059.1"/>
    </source>
</evidence>
<dbReference type="InterPro" id="IPR015421">
    <property type="entry name" value="PyrdxlP-dep_Trfase_major"/>
</dbReference>
<comment type="similarity">
    <text evidence="2">Belongs to the class-I pyridoxal-phosphate-dependent aminotransferase family.</text>
</comment>
<keyword evidence="5" id="KW-0663">Pyridoxal phosphate</keyword>
<name>A0A067Q275_9AGAM</name>
<evidence type="ECO:0000256" key="4">
    <source>
        <dbReference type="ARBA" id="ARBA00022679"/>
    </source>
</evidence>
<dbReference type="GO" id="GO:0030170">
    <property type="term" value="F:pyridoxal phosphate binding"/>
    <property type="evidence" value="ECO:0007669"/>
    <property type="project" value="InterPro"/>
</dbReference>
<keyword evidence="4" id="KW-0808">Transferase</keyword>
<evidence type="ECO:0000256" key="2">
    <source>
        <dbReference type="ARBA" id="ARBA00007441"/>
    </source>
</evidence>
<evidence type="ECO:0000313" key="8">
    <source>
        <dbReference type="Proteomes" id="UP000027265"/>
    </source>
</evidence>
<dbReference type="InterPro" id="IPR015424">
    <property type="entry name" value="PyrdxlP-dep_Trfase"/>
</dbReference>
<dbReference type="EMBL" id="KL197713">
    <property type="protein sequence ID" value="KDQ61059.1"/>
    <property type="molecule type" value="Genomic_DNA"/>
</dbReference>